<dbReference type="EMBL" id="JAQQAL010000005">
    <property type="protein sequence ID" value="MDC7225238.1"/>
    <property type="molecule type" value="Genomic_DNA"/>
</dbReference>
<evidence type="ECO:0000259" key="3">
    <source>
        <dbReference type="SMART" id="SM00909"/>
    </source>
</evidence>
<feature type="transmembrane region" description="Helical" evidence="2">
    <location>
        <begin position="12"/>
        <end position="30"/>
    </location>
</feature>
<gene>
    <name evidence="4" type="ORF">PQJ61_00580</name>
</gene>
<evidence type="ECO:0000313" key="5">
    <source>
        <dbReference type="Proteomes" id="UP001221217"/>
    </source>
</evidence>
<dbReference type="AlphaFoldDB" id="A0AAJ1I9M1"/>
<dbReference type="Pfam" id="PF10646">
    <property type="entry name" value="Germane"/>
    <property type="match status" value="1"/>
</dbReference>
<reference evidence="4 5" key="1">
    <citation type="submission" date="2022-12" db="EMBL/GenBank/DDBJ databases">
        <title>Metagenome assembled genome from gulf of manar.</title>
        <authorList>
            <person name="Kohli P."/>
            <person name="Pk S."/>
            <person name="Venkata Ramana C."/>
            <person name="Sasikala C."/>
        </authorList>
    </citation>
    <scope>NUCLEOTIDE SEQUENCE [LARGE SCALE GENOMIC DNA]</scope>
    <source>
        <strain evidence="4">JB008</strain>
    </source>
</reference>
<keyword evidence="2" id="KW-0812">Transmembrane</keyword>
<feature type="region of interest" description="Disordered" evidence="1">
    <location>
        <begin position="53"/>
        <end position="100"/>
    </location>
</feature>
<protein>
    <submittedName>
        <fullName evidence="4">GerMN domain-containing protein</fullName>
    </submittedName>
</protein>
<organism evidence="4 5">
    <name type="scientific">Candidatus Thalassospirochaeta sargassi</name>
    <dbReference type="NCBI Taxonomy" id="3119039"/>
    <lineage>
        <taxon>Bacteria</taxon>
        <taxon>Pseudomonadati</taxon>
        <taxon>Spirochaetota</taxon>
        <taxon>Spirochaetia</taxon>
        <taxon>Spirochaetales</taxon>
        <taxon>Spirochaetaceae</taxon>
        <taxon>Candidatus Thalassospirochaeta</taxon>
    </lineage>
</organism>
<dbReference type="InterPro" id="IPR019606">
    <property type="entry name" value="GerMN"/>
</dbReference>
<sequence length="265" mass="29603">MARGKKNNKTSIGCLFWIALILLVLVIFLFNRETIQNVLDETGFVDIVAREREERKPEVEQREAPEASEDNSGVTEVEIIESPPEDTSETEIETSPPEETVIALEVDPETTEPKETEPETVKPAQKVRRSRLYFIEIQDDGNISLKDIIRPVYYVDSPLTETVNTLLEGLSGSELNMGLISLIPEQTELLSISIKGGTAYLNFSDGFRFNAFGVEGYNAQLKQVVYTATEFSSVKNVQILIEGSLNEYMGPEGVYIGEPLSRADF</sequence>
<feature type="compositionally biased region" description="Acidic residues" evidence="1">
    <location>
        <begin position="83"/>
        <end position="92"/>
    </location>
</feature>
<evidence type="ECO:0000256" key="1">
    <source>
        <dbReference type="SAM" id="MobiDB-lite"/>
    </source>
</evidence>
<keyword evidence="2" id="KW-0472">Membrane</keyword>
<accession>A0AAJ1I9M1</accession>
<evidence type="ECO:0000313" key="4">
    <source>
        <dbReference type="EMBL" id="MDC7225238.1"/>
    </source>
</evidence>
<dbReference type="SMART" id="SM00909">
    <property type="entry name" value="Germane"/>
    <property type="match status" value="1"/>
</dbReference>
<feature type="compositionally biased region" description="Basic and acidic residues" evidence="1">
    <location>
        <begin position="53"/>
        <end position="65"/>
    </location>
</feature>
<name>A0AAJ1I9M1_9SPIO</name>
<feature type="domain" description="GerMN" evidence="3">
    <location>
        <begin position="159"/>
        <end position="250"/>
    </location>
</feature>
<dbReference type="Proteomes" id="UP001221217">
    <property type="component" value="Unassembled WGS sequence"/>
</dbReference>
<keyword evidence="2" id="KW-1133">Transmembrane helix</keyword>
<proteinExistence type="predicted"/>
<comment type="caution">
    <text evidence="4">The sequence shown here is derived from an EMBL/GenBank/DDBJ whole genome shotgun (WGS) entry which is preliminary data.</text>
</comment>
<evidence type="ECO:0000256" key="2">
    <source>
        <dbReference type="SAM" id="Phobius"/>
    </source>
</evidence>